<sequence>MLQTAQLSRSRVYNDNFNHNEADSDIKGSPKSQGIYSSDEAESSTARIVRGTGSGRGITKGGN</sequence>
<evidence type="ECO:0000313" key="3">
    <source>
        <dbReference type="Proteomes" id="UP000789570"/>
    </source>
</evidence>
<proteinExistence type="predicted"/>
<feature type="compositionally biased region" description="Polar residues" evidence="1">
    <location>
        <begin position="1"/>
        <end position="17"/>
    </location>
</feature>
<feature type="compositionally biased region" description="Gly residues" evidence="1">
    <location>
        <begin position="52"/>
        <end position="63"/>
    </location>
</feature>
<keyword evidence="3" id="KW-1185">Reference proteome</keyword>
<protein>
    <submittedName>
        <fullName evidence="2">2586_t:CDS:1</fullName>
    </submittedName>
</protein>
<name>A0A9N8WD78_9GLOM</name>
<dbReference type="AlphaFoldDB" id="A0A9N8WD78"/>
<organism evidence="2 3">
    <name type="scientific">Funneliformis caledonium</name>
    <dbReference type="NCBI Taxonomy" id="1117310"/>
    <lineage>
        <taxon>Eukaryota</taxon>
        <taxon>Fungi</taxon>
        <taxon>Fungi incertae sedis</taxon>
        <taxon>Mucoromycota</taxon>
        <taxon>Glomeromycotina</taxon>
        <taxon>Glomeromycetes</taxon>
        <taxon>Glomerales</taxon>
        <taxon>Glomeraceae</taxon>
        <taxon>Funneliformis</taxon>
    </lineage>
</organism>
<feature type="compositionally biased region" description="Basic and acidic residues" evidence="1">
    <location>
        <begin position="18"/>
        <end position="28"/>
    </location>
</feature>
<dbReference type="Proteomes" id="UP000789570">
    <property type="component" value="Unassembled WGS sequence"/>
</dbReference>
<evidence type="ECO:0000313" key="2">
    <source>
        <dbReference type="EMBL" id="CAG8481810.1"/>
    </source>
</evidence>
<gene>
    <name evidence="2" type="ORF">FCALED_LOCUS2750</name>
</gene>
<dbReference type="EMBL" id="CAJVPQ010000441">
    <property type="protein sequence ID" value="CAG8481810.1"/>
    <property type="molecule type" value="Genomic_DNA"/>
</dbReference>
<reference evidence="2" key="1">
    <citation type="submission" date="2021-06" db="EMBL/GenBank/DDBJ databases">
        <authorList>
            <person name="Kallberg Y."/>
            <person name="Tangrot J."/>
            <person name="Rosling A."/>
        </authorList>
    </citation>
    <scope>NUCLEOTIDE SEQUENCE</scope>
    <source>
        <strain evidence="2">UK204</strain>
    </source>
</reference>
<evidence type="ECO:0000256" key="1">
    <source>
        <dbReference type="SAM" id="MobiDB-lite"/>
    </source>
</evidence>
<comment type="caution">
    <text evidence="2">The sequence shown here is derived from an EMBL/GenBank/DDBJ whole genome shotgun (WGS) entry which is preliminary data.</text>
</comment>
<accession>A0A9N8WD78</accession>
<feature type="region of interest" description="Disordered" evidence="1">
    <location>
        <begin position="1"/>
        <end position="63"/>
    </location>
</feature>